<sequence>MNASVNERKEHMKNTDDKIIHTPSKSESIHDEKQELPIKEKQNFNNSNRKGKRYDDFFEMSTSLAALTPEEILEALNTKDPFEMRSFSQKLKEKEVELDRKLTLDEIKQLFPCPVDRISLPDKRDHTKAEIFRKEIKSVIHNEPIANDTGSFIFFQHLRKAGGTHFCSVANQNLPREVVPRYYCMPDRMWHSSQHPNHSGAGYMTHYTNEEIITNMKNRGFRIAGNEWDPFRKDFLELPALLITSFRSPMDRAVSQFRFECLEHRGCHIDTIEEYWKRRGELVNVYTWTFSNRRSGRAMLEQRKKVIKERVETLQIAIDTLSQFHLVLFIDWLYYSTAMIQEVMGFEKIDEDELTNVVRPHIHQAPERNEAEKTKYDAKSYLSEEMYASMNHDLALDEILTDIAKRLFLERLVCEI</sequence>
<organism evidence="2 3">
    <name type="scientific">Chaetoceros tenuissimus</name>
    <dbReference type="NCBI Taxonomy" id="426638"/>
    <lineage>
        <taxon>Eukaryota</taxon>
        <taxon>Sar</taxon>
        <taxon>Stramenopiles</taxon>
        <taxon>Ochrophyta</taxon>
        <taxon>Bacillariophyta</taxon>
        <taxon>Coscinodiscophyceae</taxon>
        <taxon>Chaetocerotophycidae</taxon>
        <taxon>Chaetocerotales</taxon>
        <taxon>Chaetocerotaceae</taxon>
        <taxon>Chaetoceros</taxon>
    </lineage>
</organism>
<name>A0AAD3GZU8_9STRA</name>
<evidence type="ECO:0000313" key="2">
    <source>
        <dbReference type="EMBL" id="GFH45155.1"/>
    </source>
</evidence>
<dbReference type="InterPro" id="IPR027417">
    <property type="entry name" value="P-loop_NTPase"/>
</dbReference>
<keyword evidence="3" id="KW-1185">Reference proteome</keyword>
<protein>
    <recommendedName>
        <fullName evidence="4">Sulfotransferase domain-containing protein</fullName>
    </recommendedName>
</protein>
<dbReference type="Gene3D" id="3.40.50.300">
    <property type="entry name" value="P-loop containing nucleotide triphosphate hydrolases"/>
    <property type="match status" value="1"/>
</dbReference>
<gene>
    <name evidence="2" type="ORF">CTEN210_01629</name>
</gene>
<accession>A0AAD3GZU8</accession>
<proteinExistence type="predicted"/>
<evidence type="ECO:0008006" key="4">
    <source>
        <dbReference type="Google" id="ProtNLM"/>
    </source>
</evidence>
<evidence type="ECO:0000313" key="3">
    <source>
        <dbReference type="Proteomes" id="UP001054902"/>
    </source>
</evidence>
<evidence type="ECO:0000256" key="1">
    <source>
        <dbReference type="SAM" id="MobiDB-lite"/>
    </source>
</evidence>
<feature type="compositionally biased region" description="Basic and acidic residues" evidence="1">
    <location>
        <begin position="27"/>
        <end position="42"/>
    </location>
</feature>
<dbReference type="SUPFAM" id="SSF52540">
    <property type="entry name" value="P-loop containing nucleoside triphosphate hydrolases"/>
    <property type="match status" value="1"/>
</dbReference>
<comment type="caution">
    <text evidence="2">The sequence shown here is derived from an EMBL/GenBank/DDBJ whole genome shotgun (WGS) entry which is preliminary data.</text>
</comment>
<feature type="region of interest" description="Disordered" evidence="1">
    <location>
        <begin position="1"/>
        <end position="50"/>
    </location>
</feature>
<dbReference type="EMBL" id="BLLK01000020">
    <property type="protein sequence ID" value="GFH45155.1"/>
    <property type="molecule type" value="Genomic_DNA"/>
</dbReference>
<dbReference type="AlphaFoldDB" id="A0AAD3GZU8"/>
<reference evidence="2 3" key="1">
    <citation type="journal article" date="2021" name="Sci. Rep.">
        <title>The genome of the diatom Chaetoceros tenuissimus carries an ancient integrated fragment of an extant virus.</title>
        <authorList>
            <person name="Hongo Y."/>
            <person name="Kimura K."/>
            <person name="Takaki Y."/>
            <person name="Yoshida Y."/>
            <person name="Baba S."/>
            <person name="Kobayashi G."/>
            <person name="Nagasaki K."/>
            <person name="Hano T."/>
            <person name="Tomaru Y."/>
        </authorList>
    </citation>
    <scope>NUCLEOTIDE SEQUENCE [LARGE SCALE GENOMIC DNA]</scope>
    <source>
        <strain evidence="2 3">NIES-3715</strain>
    </source>
</reference>
<dbReference type="Proteomes" id="UP001054902">
    <property type="component" value="Unassembled WGS sequence"/>
</dbReference>
<feature type="compositionally biased region" description="Basic and acidic residues" evidence="1">
    <location>
        <begin position="1"/>
        <end position="20"/>
    </location>
</feature>